<dbReference type="EMBL" id="KZ678380">
    <property type="protein sequence ID" value="PSS00909.1"/>
    <property type="molecule type" value="Genomic_DNA"/>
</dbReference>
<organism evidence="2 3">
    <name type="scientific">Coniella lustricola</name>
    <dbReference type="NCBI Taxonomy" id="2025994"/>
    <lineage>
        <taxon>Eukaryota</taxon>
        <taxon>Fungi</taxon>
        <taxon>Dikarya</taxon>
        <taxon>Ascomycota</taxon>
        <taxon>Pezizomycotina</taxon>
        <taxon>Sordariomycetes</taxon>
        <taxon>Sordariomycetidae</taxon>
        <taxon>Diaporthales</taxon>
        <taxon>Schizoparmaceae</taxon>
        <taxon>Coniella</taxon>
    </lineage>
</organism>
<dbReference type="AlphaFoldDB" id="A0A2T3AJY8"/>
<reference evidence="2 3" key="1">
    <citation type="journal article" date="2018" name="Mycol. Prog.">
        <title>Coniella lustricola, a new species from submerged detritus.</title>
        <authorList>
            <person name="Raudabaugh D.B."/>
            <person name="Iturriaga T."/>
            <person name="Carver A."/>
            <person name="Mondo S."/>
            <person name="Pangilinan J."/>
            <person name="Lipzen A."/>
            <person name="He G."/>
            <person name="Amirebrahimi M."/>
            <person name="Grigoriev I.V."/>
            <person name="Miller A.N."/>
        </authorList>
    </citation>
    <scope>NUCLEOTIDE SEQUENCE [LARGE SCALE GENOMIC DNA]</scope>
    <source>
        <strain evidence="2 3">B22-T-1</strain>
    </source>
</reference>
<name>A0A2T3AJY8_9PEZI</name>
<dbReference type="SUPFAM" id="SSF49870">
    <property type="entry name" value="Osmotin, thaumatin-like protein"/>
    <property type="match status" value="1"/>
</dbReference>
<protein>
    <submittedName>
        <fullName evidence="2">Uncharacterized protein</fullName>
    </submittedName>
</protein>
<evidence type="ECO:0000313" key="3">
    <source>
        <dbReference type="Proteomes" id="UP000241462"/>
    </source>
</evidence>
<evidence type="ECO:0000313" key="2">
    <source>
        <dbReference type="EMBL" id="PSS00909.1"/>
    </source>
</evidence>
<sequence>MNTGITFVLMWLAAALVAPLMQGMVNETYPRAVRIINEHEAGVRLRIVDNYQAPSSELNMEERVLAPGHNTTFRVSMGWAGNIQFNEARFWAWSGNEALMEATFNPAGLWMDVSYLTGWTLPMVCGCVEEGPVIGCNLDLKAINGGQCPSKGDDGNGSCINPARGDAHRQDEPAFFTPCRSSAYLLYWHGMQSITKAASKSELGL</sequence>
<dbReference type="InParanoid" id="A0A2T3AJY8"/>
<dbReference type="InterPro" id="IPR037176">
    <property type="entry name" value="Osmotin/thaumatin-like_sf"/>
</dbReference>
<evidence type="ECO:0000256" key="1">
    <source>
        <dbReference type="SAM" id="SignalP"/>
    </source>
</evidence>
<keyword evidence="3" id="KW-1185">Reference proteome</keyword>
<gene>
    <name evidence="2" type="ORF">BD289DRAFT_479119</name>
</gene>
<accession>A0A2T3AJY8</accession>
<dbReference type="OrthoDB" id="430315at2759"/>
<feature type="signal peptide" evidence="1">
    <location>
        <begin position="1"/>
        <end position="23"/>
    </location>
</feature>
<proteinExistence type="predicted"/>
<keyword evidence="1" id="KW-0732">Signal</keyword>
<dbReference type="Proteomes" id="UP000241462">
    <property type="component" value="Unassembled WGS sequence"/>
</dbReference>
<feature type="chain" id="PRO_5015579463" evidence="1">
    <location>
        <begin position="24"/>
        <end position="205"/>
    </location>
</feature>